<reference evidence="1" key="2">
    <citation type="submission" date="2023-04" db="EMBL/GenBank/DDBJ databases">
        <title>Genomic characterization of faba bean (Vicia faba) microsymbionts in Mexican soils.</title>
        <authorList>
            <person name="Rivera Orduna F.N."/>
            <person name="Guevara-Luna J."/>
            <person name="Yan J."/>
            <person name="Arroyo-Herrera I."/>
            <person name="Li Y."/>
            <person name="Vasquez-Murrieta M.S."/>
            <person name="Wang E.T."/>
        </authorList>
    </citation>
    <scope>NUCLEOTIDE SEQUENCE</scope>
    <source>
        <strain evidence="1">CH26</strain>
    </source>
</reference>
<organism evidence="1 4">
    <name type="scientific">Rhizobium hidalgonense</name>
    <dbReference type="NCBI Taxonomy" id="1538159"/>
    <lineage>
        <taxon>Bacteria</taxon>
        <taxon>Pseudomonadati</taxon>
        <taxon>Pseudomonadota</taxon>
        <taxon>Alphaproteobacteria</taxon>
        <taxon>Hyphomicrobiales</taxon>
        <taxon>Rhizobiaceae</taxon>
        <taxon>Rhizobium/Agrobacterium group</taxon>
        <taxon>Rhizobium</taxon>
    </lineage>
</organism>
<gene>
    <name evidence="2" type="ORF">CO674_09050</name>
    <name evidence="1" type="ORF">RJJ65_15695</name>
</gene>
<dbReference type="EMBL" id="JAVLSF010000008">
    <property type="protein sequence ID" value="MDR9774086.1"/>
    <property type="molecule type" value="Genomic_DNA"/>
</dbReference>
<keyword evidence="3" id="KW-1185">Reference proteome</keyword>
<dbReference type="AlphaFoldDB" id="A0A2A6KGZ8"/>
<evidence type="ECO:0000313" key="1">
    <source>
        <dbReference type="EMBL" id="MDR9774086.1"/>
    </source>
</evidence>
<dbReference type="Proteomes" id="UP000219914">
    <property type="component" value="Unassembled WGS sequence"/>
</dbReference>
<dbReference type="EMBL" id="NWSY01000006">
    <property type="protein sequence ID" value="PDT23672.1"/>
    <property type="molecule type" value="Genomic_DNA"/>
</dbReference>
<proteinExistence type="predicted"/>
<comment type="caution">
    <text evidence="1">The sequence shown here is derived from an EMBL/GenBank/DDBJ whole genome shotgun (WGS) entry which is preliminary data.</text>
</comment>
<protein>
    <submittedName>
        <fullName evidence="1">Uncharacterized protein</fullName>
    </submittedName>
</protein>
<accession>A0A2A6KGZ8</accession>
<name>A0A2A6KGZ8_9HYPH</name>
<sequence>MAPGMSTTPRRNTTGLRLFLDLEQQRDWIDGEAELVDAEERSESLEQRFKYVARFQKLLRRPQAQDLLEILRLYGQSCLPIPRRTERHYWSVSCLPSTSDKPLIRINASWMELFTLYADGEDLRARCLVHLSHFATDQSPPQGGVDEAFLEQCVTTPEDVSYFYPRGDDIFGINVRGAASIRKFLAERRILRAIRTFNVTHMNRGRNAYQASHCYSLADEMLAD</sequence>
<dbReference type="RefSeq" id="WP_097533622.1">
    <property type="nucleotide sequence ID" value="NZ_JAVLSD010000008.1"/>
</dbReference>
<evidence type="ECO:0000313" key="2">
    <source>
        <dbReference type="EMBL" id="PDT23672.1"/>
    </source>
</evidence>
<evidence type="ECO:0000313" key="3">
    <source>
        <dbReference type="Proteomes" id="UP000219914"/>
    </source>
</evidence>
<evidence type="ECO:0000313" key="4">
    <source>
        <dbReference type="Proteomes" id="UP001268610"/>
    </source>
</evidence>
<reference evidence="2 3" key="1">
    <citation type="submission" date="2017-09" db="EMBL/GenBank/DDBJ databases">
        <title>Comparative genomics of rhizobia isolated from Phaseolus vulgaris in China.</title>
        <authorList>
            <person name="Tong W."/>
        </authorList>
    </citation>
    <scope>NUCLEOTIDE SEQUENCE [LARGE SCALE GENOMIC DNA]</scope>
    <source>
        <strain evidence="2 3">FH14</strain>
    </source>
</reference>
<dbReference type="Proteomes" id="UP001268610">
    <property type="component" value="Unassembled WGS sequence"/>
</dbReference>